<gene>
    <name evidence="3" type="ORF">DL897_02465</name>
</gene>
<keyword evidence="1" id="KW-0732">Signal</keyword>
<name>A0A364K9F6_9BACL</name>
<dbReference type="OrthoDB" id="2572716at2"/>
<evidence type="ECO:0000313" key="3">
    <source>
        <dbReference type="EMBL" id="RAL26929.1"/>
    </source>
</evidence>
<dbReference type="Gene3D" id="3.30.70.1070">
    <property type="entry name" value="Sporulation related repeat"/>
    <property type="match status" value="1"/>
</dbReference>
<dbReference type="InterPro" id="IPR036680">
    <property type="entry name" value="SPOR-like_sf"/>
</dbReference>
<sequence length="127" mass="14239">MNYITLEVNFMKLKRRIAALFIAFALLLVGVVPASAASGTSPDYRPVNYYVFAGSFTYKSNAYKRVAALKKQGYDAFVKVAYVNGKKFYRVQIGAFNSKANMNNYTKKVKKSGFDGVFVIPRKKGSY</sequence>
<dbReference type="EMBL" id="QJKK01000001">
    <property type="protein sequence ID" value="RAL26929.1"/>
    <property type="molecule type" value="Genomic_DNA"/>
</dbReference>
<evidence type="ECO:0000259" key="2">
    <source>
        <dbReference type="PROSITE" id="PS51724"/>
    </source>
</evidence>
<dbReference type="SUPFAM" id="SSF110997">
    <property type="entry name" value="Sporulation related repeat"/>
    <property type="match status" value="1"/>
</dbReference>
<comment type="caution">
    <text evidence="3">The sequence shown here is derived from an EMBL/GenBank/DDBJ whole genome shotgun (WGS) entry which is preliminary data.</text>
</comment>
<dbReference type="InterPro" id="IPR007730">
    <property type="entry name" value="SPOR-like_dom"/>
</dbReference>
<evidence type="ECO:0000256" key="1">
    <source>
        <dbReference type="SAM" id="SignalP"/>
    </source>
</evidence>
<feature type="chain" id="PRO_5016874591" description="SPOR domain-containing protein" evidence="1">
    <location>
        <begin position="37"/>
        <end position="127"/>
    </location>
</feature>
<accession>A0A364K9F6</accession>
<dbReference type="GO" id="GO:0042834">
    <property type="term" value="F:peptidoglycan binding"/>
    <property type="evidence" value="ECO:0007669"/>
    <property type="project" value="InterPro"/>
</dbReference>
<feature type="signal peptide" evidence="1">
    <location>
        <begin position="1"/>
        <end position="36"/>
    </location>
</feature>
<protein>
    <recommendedName>
        <fullName evidence="2">SPOR domain-containing protein</fullName>
    </recommendedName>
</protein>
<proteinExistence type="predicted"/>
<feature type="domain" description="SPOR" evidence="2">
    <location>
        <begin position="43"/>
        <end position="122"/>
    </location>
</feature>
<dbReference type="Pfam" id="PF05036">
    <property type="entry name" value="SPOR"/>
    <property type="match status" value="1"/>
</dbReference>
<evidence type="ECO:0000313" key="4">
    <source>
        <dbReference type="Proteomes" id="UP000251213"/>
    </source>
</evidence>
<dbReference type="AlphaFoldDB" id="A0A364K9F6"/>
<organism evidence="3 4">
    <name type="scientific">Thermoflavimicrobium daqui</name>
    <dbReference type="NCBI Taxonomy" id="2137476"/>
    <lineage>
        <taxon>Bacteria</taxon>
        <taxon>Bacillati</taxon>
        <taxon>Bacillota</taxon>
        <taxon>Bacilli</taxon>
        <taxon>Bacillales</taxon>
        <taxon>Thermoactinomycetaceae</taxon>
        <taxon>Thermoflavimicrobium</taxon>
    </lineage>
</organism>
<reference evidence="3 4" key="2">
    <citation type="submission" date="2018-06" db="EMBL/GenBank/DDBJ databases">
        <authorList>
            <person name="Zhirakovskaya E."/>
        </authorList>
    </citation>
    <scope>NUCLEOTIDE SEQUENCE [LARGE SCALE GENOMIC DNA]</scope>
    <source>
        <strain evidence="3 4">FBKL4.011</strain>
    </source>
</reference>
<keyword evidence="4" id="KW-1185">Reference proteome</keyword>
<reference evidence="3 4" key="1">
    <citation type="submission" date="2018-06" db="EMBL/GenBank/DDBJ databases">
        <title>Thermoflavimicrobium daqus sp. nov., a thermophilic microbe isolated from Moutai-flavour Daqu.</title>
        <authorList>
            <person name="Wang X."/>
            <person name="Zhou H."/>
        </authorList>
    </citation>
    <scope>NUCLEOTIDE SEQUENCE [LARGE SCALE GENOMIC DNA]</scope>
    <source>
        <strain evidence="3 4">FBKL4.011</strain>
    </source>
</reference>
<dbReference type="Proteomes" id="UP000251213">
    <property type="component" value="Unassembled WGS sequence"/>
</dbReference>
<dbReference type="PROSITE" id="PS51724">
    <property type="entry name" value="SPOR"/>
    <property type="match status" value="1"/>
</dbReference>